<evidence type="ECO:0000313" key="3">
    <source>
        <dbReference type="Proteomes" id="UP000017746"/>
    </source>
</evidence>
<dbReference type="HOGENOM" id="CLU_724868_0_0_11"/>
<dbReference type="EMBL" id="CP006272">
    <property type="protein sequence ID" value="AGZ43915.1"/>
    <property type="molecule type" value="Genomic_DNA"/>
</dbReference>
<dbReference type="AlphaFoldDB" id="U5W7E1"/>
<gene>
    <name evidence="2" type="ORF">AFR_28270</name>
</gene>
<dbReference type="STRING" id="1246995.AFR_28270"/>
<keyword evidence="1" id="KW-1133">Transmembrane helix</keyword>
<name>U5W7E1_9ACTN</name>
<keyword evidence="3" id="KW-1185">Reference proteome</keyword>
<dbReference type="PATRIC" id="fig|1246995.3.peg.5730"/>
<organism evidence="2 3">
    <name type="scientific">Actinoplanes friuliensis DSM 7358</name>
    <dbReference type="NCBI Taxonomy" id="1246995"/>
    <lineage>
        <taxon>Bacteria</taxon>
        <taxon>Bacillati</taxon>
        <taxon>Actinomycetota</taxon>
        <taxon>Actinomycetes</taxon>
        <taxon>Micromonosporales</taxon>
        <taxon>Micromonosporaceae</taxon>
        <taxon>Actinoplanes</taxon>
    </lineage>
</organism>
<keyword evidence="1" id="KW-0812">Transmembrane</keyword>
<keyword evidence="1" id="KW-0472">Membrane</keyword>
<dbReference type="OrthoDB" id="3357943at2"/>
<proteinExistence type="predicted"/>
<dbReference type="Proteomes" id="UP000017746">
    <property type="component" value="Chromosome"/>
</dbReference>
<dbReference type="RefSeq" id="WP_023560252.1">
    <property type="nucleotide sequence ID" value="NC_022657.1"/>
</dbReference>
<evidence type="ECO:0000313" key="2">
    <source>
        <dbReference type="EMBL" id="AGZ43915.1"/>
    </source>
</evidence>
<reference evidence="2 3" key="1">
    <citation type="journal article" date="2014" name="J. Biotechnol.">
        <title>Complete genome sequence of the actinobacterium Actinoplanes friuliensis HAG 010964, producer of the lipopeptide antibiotic friulimycin.</title>
        <authorList>
            <person name="Ruckert C."/>
            <person name="Szczepanowski R."/>
            <person name="Albersmeier A."/>
            <person name="Goesmann A."/>
            <person name="Fischer N."/>
            <person name="Steinkamper A."/>
            <person name="Puhler A."/>
            <person name="Biener R."/>
            <person name="Schwartz D."/>
            <person name="Kalinowski J."/>
        </authorList>
    </citation>
    <scope>NUCLEOTIDE SEQUENCE [LARGE SCALE GENOMIC DNA]</scope>
    <source>
        <strain evidence="2 3">DSM 7358</strain>
    </source>
</reference>
<feature type="transmembrane region" description="Helical" evidence="1">
    <location>
        <begin position="37"/>
        <end position="57"/>
    </location>
</feature>
<accession>U5W7E1</accession>
<protein>
    <submittedName>
        <fullName evidence="2">Uncharacterized protein</fullName>
    </submittedName>
</protein>
<sequence length="381" mass="39225">MDENELRGLMLSVEVPPSGADVRQAMDTARRRRRGQVVLATKAGAAVLIAAGAFVAIQPLRSGPPAAPGPAAPGPTATPVSKNACVPAVLETPGGVPGRITAVDHTGTTIAGQLSTDPAQAILWRDGKVVDLPPGATGTIVDVSGDTVVGYSATESDESTGWVWRDGKVTTLAKVKGYRWTNPSAINAAGVIAGWVHGEALDESLPVVWTPDGKVHKLRLPALPGGPDTGSATARAISDDGKIGGEVHGFPVVWRPDGKPEVMASPYGAESGIVWAVAGRYAYGNADDIEIRWDLDVYSVSVLPDSGDLGARDGTADGTALMAGDGLEKPALRILLAGRTDPLTGPDGEFATATTISADGTTVGGSILDGERNRPVVWRCR</sequence>
<dbReference type="KEGG" id="afs:AFR_28270"/>
<evidence type="ECO:0000256" key="1">
    <source>
        <dbReference type="SAM" id="Phobius"/>
    </source>
</evidence>
<dbReference type="eggNOG" id="COG5563">
    <property type="taxonomic scope" value="Bacteria"/>
</dbReference>